<organism evidence="2 3">
    <name type="scientific">Caballeronia glathei</name>
    <dbReference type="NCBI Taxonomy" id="60547"/>
    <lineage>
        <taxon>Bacteria</taxon>
        <taxon>Pseudomonadati</taxon>
        <taxon>Pseudomonadota</taxon>
        <taxon>Betaproteobacteria</taxon>
        <taxon>Burkholderiales</taxon>
        <taxon>Burkholderiaceae</taxon>
        <taxon>Caballeronia</taxon>
    </lineage>
</organism>
<evidence type="ECO:0000256" key="1">
    <source>
        <dbReference type="SAM" id="MobiDB-lite"/>
    </source>
</evidence>
<comment type="caution">
    <text evidence="2">The sequence shown here is derived from an EMBL/GenBank/DDBJ whole genome shotgun (WGS) entry which is preliminary data.</text>
</comment>
<dbReference type="Proteomes" id="UP000027466">
    <property type="component" value="Unassembled WGS sequence"/>
</dbReference>
<name>A0A069PRM3_9BURK</name>
<dbReference type="EMBL" id="JFHC01000008">
    <property type="protein sequence ID" value="KDR43393.1"/>
    <property type="molecule type" value="Genomic_DNA"/>
</dbReference>
<feature type="region of interest" description="Disordered" evidence="1">
    <location>
        <begin position="33"/>
        <end position="57"/>
    </location>
</feature>
<accession>A0A069PRM3</accession>
<evidence type="ECO:0000313" key="2">
    <source>
        <dbReference type="EMBL" id="KDR43393.1"/>
    </source>
</evidence>
<sequence>MKSAQSSLPWKVSLPFIGAALLAGCMMDPPGPSPIYSRLPSAQTQPPQPLSKEEQERYNQIDHQVLAEQQQAMAADAAAQAWSQYYRMPVSVYGSYYSGGGWGPRWGTGVGFGTGYWW</sequence>
<keyword evidence="3" id="KW-1185">Reference proteome</keyword>
<gene>
    <name evidence="2" type="ORF">BG61_38370</name>
</gene>
<protein>
    <recommendedName>
        <fullName evidence="4">Lipoprotein</fullName>
    </recommendedName>
</protein>
<evidence type="ECO:0008006" key="4">
    <source>
        <dbReference type="Google" id="ProtNLM"/>
    </source>
</evidence>
<dbReference type="AlphaFoldDB" id="A0A069PRM3"/>
<proteinExistence type="predicted"/>
<reference evidence="2 3" key="1">
    <citation type="submission" date="2014-03" db="EMBL/GenBank/DDBJ databases">
        <title>Draft Genome Sequences of Four Burkholderia Strains.</title>
        <authorList>
            <person name="Liu X.Y."/>
            <person name="Li C.X."/>
            <person name="Xu J.H."/>
        </authorList>
    </citation>
    <scope>NUCLEOTIDE SEQUENCE [LARGE SCALE GENOMIC DNA]</scope>
    <source>
        <strain evidence="2 3">DSM 50014</strain>
    </source>
</reference>
<evidence type="ECO:0000313" key="3">
    <source>
        <dbReference type="Proteomes" id="UP000027466"/>
    </source>
</evidence>
<dbReference type="PROSITE" id="PS51257">
    <property type="entry name" value="PROKAR_LIPOPROTEIN"/>
    <property type="match status" value="1"/>
</dbReference>
<dbReference type="RefSeq" id="WP_035938166.1">
    <property type="nucleotide sequence ID" value="NZ_CADFFX010000011.1"/>
</dbReference>